<accession>A0A2W2B064</accession>
<dbReference type="InterPro" id="IPR039420">
    <property type="entry name" value="WalR-like"/>
</dbReference>
<sequence>MIRIALLDDHPIVISGISKMLEQYEDIIVERTFLTAKDLLHDLDVLEIDVLILDIQMPEMSGDELTQKIAKKQASFKIIVLTNFDSPFYLENMLRFGVNGYLLKSSPEKDIIRAIHAVHAGKQYIGADLEEKLKQVTDFKKRMLKSKLNLTDRENQILQLIADGYTTQEIAGKLFLSYHTIENYRDNILIKLDVKNTAALVKKSVMLGLVR</sequence>
<protein>
    <submittedName>
        <fullName evidence="6">DNA-binding response regulator</fullName>
    </submittedName>
</protein>
<dbReference type="GO" id="GO:0003677">
    <property type="term" value="F:DNA binding"/>
    <property type="evidence" value="ECO:0007669"/>
    <property type="project" value="UniProtKB-KW"/>
</dbReference>
<dbReference type="EMBL" id="QKTW01000010">
    <property type="protein sequence ID" value="PZF73644.1"/>
    <property type="molecule type" value="Genomic_DNA"/>
</dbReference>
<comment type="caution">
    <text evidence="6">The sequence shown here is derived from an EMBL/GenBank/DDBJ whole genome shotgun (WGS) entry which is preliminary data.</text>
</comment>
<dbReference type="AlphaFoldDB" id="A0A2W2B064"/>
<dbReference type="PROSITE" id="PS50110">
    <property type="entry name" value="RESPONSE_REGULATORY"/>
    <property type="match status" value="1"/>
</dbReference>
<dbReference type="InterPro" id="IPR058245">
    <property type="entry name" value="NreC/VraR/RcsB-like_REC"/>
</dbReference>
<evidence type="ECO:0000313" key="7">
    <source>
        <dbReference type="Proteomes" id="UP000248745"/>
    </source>
</evidence>
<dbReference type="PANTHER" id="PTHR43214:SF43">
    <property type="entry name" value="TWO-COMPONENT RESPONSE REGULATOR"/>
    <property type="match status" value="1"/>
</dbReference>
<evidence type="ECO:0000259" key="5">
    <source>
        <dbReference type="PROSITE" id="PS50110"/>
    </source>
</evidence>
<name>A0A2W2B064_9BACT</name>
<feature type="domain" description="Response regulatory" evidence="5">
    <location>
        <begin position="3"/>
        <end position="119"/>
    </location>
</feature>
<dbReference type="Gene3D" id="3.40.50.2300">
    <property type="match status" value="1"/>
</dbReference>
<keyword evidence="1 3" id="KW-0597">Phosphoprotein</keyword>
<dbReference type="CDD" id="cd06170">
    <property type="entry name" value="LuxR_C_like"/>
    <property type="match status" value="1"/>
</dbReference>
<dbReference type="PANTHER" id="PTHR43214">
    <property type="entry name" value="TWO-COMPONENT RESPONSE REGULATOR"/>
    <property type="match status" value="1"/>
</dbReference>
<dbReference type="PRINTS" id="PR00038">
    <property type="entry name" value="HTHLUXR"/>
</dbReference>
<dbReference type="InterPro" id="IPR011006">
    <property type="entry name" value="CheY-like_superfamily"/>
</dbReference>
<dbReference type="SMART" id="SM00448">
    <property type="entry name" value="REC"/>
    <property type="match status" value="1"/>
</dbReference>
<evidence type="ECO:0000313" key="6">
    <source>
        <dbReference type="EMBL" id="PZF73644.1"/>
    </source>
</evidence>
<gene>
    <name evidence="6" type="ORF">DN068_06495</name>
</gene>
<proteinExistence type="predicted"/>
<dbReference type="SMART" id="SM00421">
    <property type="entry name" value="HTH_LUXR"/>
    <property type="match status" value="1"/>
</dbReference>
<feature type="modified residue" description="4-aspartylphosphate" evidence="3">
    <location>
        <position position="54"/>
    </location>
</feature>
<dbReference type="CDD" id="cd17535">
    <property type="entry name" value="REC_NarL-like"/>
    <property type="match status" value="1"/>
</dbReference>
<dbReference type="GO" id="GO:0006355">
    <property type="term" value="P:regulation of DNA-templated transcription"/>
    <property type="evidence" value="ECO:0007669"/>
    <property type="project" value="InterPro"/>
</dbReference>
<dbReference type="Pfam" id="PF00072">
    <property type="entry name" value="Response_reg"/>
    <property type="match status" value="1"/>
</dbReference>
<dbReference type="Proteomes" id="UP000248745">
    <property type="component" value="Unassembled WGS sequence"/>
</dbReference>
<dbReference type="RefSeq" id="WP_110998094.1">
    <property type="nucleotide sequence ID" value="NZ_QKTW01000010.1"/>
</dbReference>
<keyword evidence="2 6" id="KW-0238">DNA-binding</keyword>
<reference evidence="6 7" key="1">
    <citation type="submission" date="2018-06" db="EMBL/GenBank/DDBJ databases">
        <title>Mucibacter soli gen. nov., sp. nov., a new member of the family Chitinophagaceae producing mucin.</title>
        <authorList>
            <person name="Kim M.-K."/>
            <person name="Park S."/>
            <person name="Kim T.-S."/>
            <person name="Joung Y."/>
            <person name="Han J.-H."/>
            <person name="Kim S.B."/>
        </authorList>
    </citation>
    <scope>NUCLEOTIDE SEQUENCE [LARGE SCALE GENOMIC DNA]</scope>
    <source>
        <strain evidence="6 7">R1-15</strain>
    </source>
</reference>
<keyword evidence="7" id="KW-1185">Reference proteome</keyword>
<evidence type="ECO:0000256" key="3">
    <source>
        <dbReference type="PROSITE-ProRule" id="PRU00169"/>
    </source>
</evidence>
<dbReference type="InterPro" id="IPR001789">
    <property type="entry name" value="Sig_transdc_resp-reg_receiver"/>
</dbReference>
<dbReference type="InterPro" id="IPR016032">
    <property type="entry name" value="Sig_transdc_resp-reg_C-effctor"/>
</dbReference>
<dbReference type="OrthoDB" id="9795108at2"/>
<dbReference type="GO" id="GO:0000160">
    <property type="term" value="P:phosphorelay signal transduction system"/>
    <property type="evidence" value="ECO:0007669"/>
    <property type="project" value="InterPro"/>
</dbReference>
<evidence type="ECO:0000259" key="4">
    <source>
        <dbReference type="PROSITE" id="PS50043"/>
    </source>
</evidence>
<dbReference type="InterPro" id="IPR000792">
    <property type="entry name" value="Tscrpt_reg_LuxR_C"/>
</dbReference>
<dbReference type="Pfam" id="PF00196">
    <property type="entry name" value="GerE"/>
    <property type="match status" value="1"/>
</dbReference>
<dbReference type="PROSITE" id="PS50043">
    <property type="entry name" value="HTH_LUXR_2"/>
    <property type="match status" value="1"/>
</dbReference>
<dbReference type="SUPFAM" id="SSF46894">
    <property type="entry name" value="C-terminal effector domain of the bipartite response regulators"/>
    <property type="match status" value="1"/>
</dbReference>
<dbReference type="PROSITE" id="PS00622">
    <property type="entry name" value="HTH_LUXR_1"/>
    <property type="match status" value="1"/>
</dbReference>
<organism evidence="6 7">
    <name type="scientific">Taibaiella soli</name>
    <dbReference type="NCBI Taxonomy" id="1649169"/>
    <lineage>
        <taxon>Bacteria</taxon>
        <taxon>Pseudomonadati</taxon>
        <taxon>Bacteroidota</taxon>
        <taxon>Chitinophagia</taxon>
        <taxon>Chitinophagales</taxon>
        <taxon>Chitinophagaceae</taxon>
        <taxon>Taibaiella</taxon>
    </lineage>
</organism>
<feature type="domain" description="HTH luxR-type" evidence="4">
    <location>
        <begin position="143"/>
        <end position="208"/>
    </location>
</feature>
<evidence type="ECO:0000256" key="1">
    <source>
        <dbReference type="ARBA" id="ARBA00022553"/>
    </source>
</evidence>
<evidence type="ECO:0000256" key="2">
    <source>
        <dbReference type="ARBA" id="ARBA00023125"/>
    </source>
</evidence>
<dbReference type="SUPFAM" id="SSF52172">
    <property type="entry name" value="CheY-like"/>
    <property type="match status" value="1"/>
</dbReference>